<dbReference type="SUPFAM" id="SSF53335">
    <property type="entry name" value="S-adenosyl-L-methionine-dependent methyltransferases"/>
    <property type="match status" value="1"/>
</dbReference>
<protein>
    <recommendedName>
        <fullName evidence="2">Methyltransferase domain-containing protein</fullName>
    </recommendedName>
</protein>
<evidence type="ECO:0000313" key="4">
    <source>
        <dbReference type="Proteomes" id="UP001383192"/>
    </source>
</evidence>
<dbReference type="InterPro" id="IPR041698">
    <property type="entry name" value="Methyltransf_25"/>
</dbReference>
<dbReference type="InterPro" id="IPR050508">
    <property type="entry name" value="Methyltransf_Superfamily"/>
</dbReference>
<dbReference type="PANTHER" id="PTHR42912">
    <property type="entry name" value="METHYLTRANSFERASE"/>
    <property type="match status" value="1"/>
</dbReference>
<keyword evidence="4" id="KW-1185">Reference proteome</keyword>
<sequence length="239" mass="25947">MDPHHHHHHHQHEHGSGLPNLAEANKAHFNENAHNYDAIPYILEATKKIGEGILAAIPFDKESTTVLDYACGTGLVANALVPHSKSVTGVDISEGMIKQYIQRFEKQGVSSDKVKGICQELKGEPGELDGAKFDVVVCSMAYHHFDPSTLQNTSTILASFLRPGGHLAIVDNEPTAGGAQGDLPAQTIGKPDGFTSADMERIFSGAGLRSFSYSHLTQFERRDGVQQRIFLAKAQKPSL</sequence>
<organism evidence="3 4">
    <name type="scientific">Paramarasmius palmivorus</name>
    <dbReference type="NCBI Taxonomy" id="297713"/>
    <lineage>
        <taxon>Eukaryota</taxon>
        <taxon>Fungi</taxon>
        <taxon>Dikarya</taxon>
        <taxon>Basidiomycota</taxon>
        <taxon>Agaricomycotina</taxon>
        <taxon>Agaricomycetes</taxon>
        <taxon>Agaricomycetidae</taxon>
        <taxon>Agaricales</taxon>
        <taxon>Marasmiineae</taxon>
        <taxon>Marasmiaceae</taxon>
        <taxon>Paramarasmius</taxon>
    </lineage>
</organism>
<feature type="domain" description="Methyltransferase" evidence="2">
    <location>
        <begin position="66"/>
        <end position="165"/>
    </location>
</feature>
<proteinExistence type="predicted"/>
<dbReference type="AlphaFoldDB" id="A0AAW0D8H1"/>
<evidence type="ECO:0000259" key="2">
    <source>
        <dbReference type="Pfam" id="PF13649"/>
    </source>
</evidence>
<feature type="compositionally biased region" description="Basic residues" evidence="1">
    <location>
        <begin position="1"/>
        <end position="12"/>
    </location>
</feature>
<reference evidence="3 4" key="1">
    <citation type="submission" date="2024-01" db="EMBL/GenBank/DDBJ databases">
        <title>A draft genome for a cacao thread blight-causing isolate of Paramarasmius palmivorus.</title>
        <authorList>
            <person name="Baruah I.K."/>
            <person name="Bukari Y."/>
            <person name="Amoako-Attah I."/>
            <person name="Meinhardt L.W."/>
            <person name="Bailey B.A."/>
            <person name="Cohen S.P."/>
        </authorList>
    </citation>
    <scope>NUCLEOTIDE SEQUENCE [LARGE SCALE GENOMIC DNA]</scope>
    <source>
        <strain evidence="3 4">GH-12</strain>
    </source>
</reference>
<comment type="caution">
    <text evidence="3">The sequence shown here is derived from an EMBL/GenBank/DDBJ whole genome shotgun (WGS) entry which is preliminary data.</text>
</comment>
<evidence type="ECO:0000313" key="3">
    <source>
        <dbReference type="EMBL" id="KAK7047822.1"/>
    </source>
</evidence>
<dbReference type="GO" id="GO:0008168">
    <property type="term" value="F:methyltransferase activity"/>
    <property type="evidence" value="ECO:0007669"/>
    <property type="project" value="TreeGrafter"/>
</dbReference>
<dbReference type="Pfam" id="PF13649">
    <property type="entry name" value="Methyltransf_25"/>
    <property type="match status" value="1"/>
</dbReference>
<dbReference type="Proteomes" id="UP001383192">
    <property type="component" value="Unassembled WGS sequence"/>
</dbReference>
<evidence type="ECO:0000256" key="1">
    <source>
        <dbReference type="SAM" id="MobiDB-lite"/>
    </source>
</evidence>
<feature type="region of interest" description="Disordered" evidence="1">
    <location>
        <begin position="1"/>
        <end position="20"/>
    </location>
</feature>
<dbReference type="InterPro" id="IPR029063">
    <property type="entry name" value="SAM-dependent_MTases_sf"/>
</dbReference>
<dbReference type="EMBL" id="JAYKXP010000018">
    <property type="protein sequence ID" value="KAK7047822.1"/>
    <property type="molecule type" value="Genomic_DNA"/>
</dbReference>
<accession>A0AAW0D8H1</accession>
<name>A0AAW0D8H1_9AGAR</name>
<gene>
    <name evidence="3" type="ORF">VNI00_006150</name>
</gene>
<dbReference type="CDD" id="cd02440">
    <property type="entry name" value="AdoMet_MTases"/>
    <property type="match status" value="1"/>
</dbReference>
<dbReference type="Gene3D" id="3.40.50.150">
    <property type="entry name" value="Vaccinia Virus protein VP39"/>
    <property type="match status" value="1"/>
</dbReference>